<gene>
    <name evidence="2" type="ORF">JCM19300_4457</name>
</gene>
<evidence type="ECO:0000313" key="2">
    <source>
        <dbReference type="EMBL" id="GAL65155.1"/>
    </source>
</evidence>
<dbReference type="EMBL" id="BBNQ01000044">
    <property type="protein sequence ID" value="GAL65155.1"/>
    <property type="molecule type" value="Genomic_DNA"/>
</dbReference>
<dbReference type="Proteomes" id="UP000029644">
    <property type="component" value="Unassembled WGS sequence"/>
</dbReference>
<organism evidence="2 3">
    <name type="scientific">Algibacter lectus</name>
    <dbReference type="NCBI Taxonomy" id="221126"/>
    <lineage>
        <taxon>Bacteria</taxon>
        <taxon>Pseudomonadati</taxon>
        <taxon>Bacteroidota</taxon>
        <taxon>Flavobacteriia</taxon>
        <taxon>Flavobacteriales</taxon>
        <taxon>Flavobacteriaceae</taxon>
        <taxon>Algibacter</taxon>
    </lineage>
</organism>
<keyword evidence="1" id="KW-0472">Membrane</keyword>
<feature type="transmembrane region" description="Helical" evidence="1">
    <location>
        <begin position="81"/>
        <end position="99"/>
    </location>
</feature>
<dbReference type="RefSeq" id="WP_042507089.1">
    <property type="nucleotide sequence ID" value="NZ_BBNQ01000044.1"/>
</dbReference>
<keyword evidence="1" id="KW-0812">Transmembrane</keyword>
<evidence type="ECO:0000256" key="1">
    <source>
        <dbReference type="SAM" id="Phobius"/>
    </source>
</evidence>
<feature type="transmembrane region" description="Helical" evidence="1">
    <location>
        <begin position="43"/>
        <end position="61"/>
    </location>
</feature>
<accession>A0A090VK75</accession>
<evidence type="ECO:0008006" key="4">
    <source>
        <dbReference type="Google" id="ProtNLM"/>
    </source>
</evidence>
<protein>
    <recommendedName>
        <fullName evidence="4">SMODS and SLOG-associating 2TM effector domain-containing protein</fullName>
    </recommendedName>
</protein>
<dbReference type="AlphaFoldDB" id="A0A090VK75"/>
<dbReference type="NCBIfam" id="NF033632">
    <property type="entry name" value="SLATT_4"/>
    <property type="match status" value="1"/>
</dbReference>
<sequence>MADTTEKITDKQRRVLLDWMRKIHQLEYAHRFESLKWSKTHKWIGISAFILSLIIAFSFRFPGVENTTYENLPFFLKQNFFVAFGATCVAILSGLQTFLKPNEKAVLHQTTGSNYEKLRHRIELIMNFEYSEWELKRRTELIKEEWESLDAINVSEKNFMKGKNKAKSFKKYPEELSFLDTIE</sequence>
<proteinExistence type="predicted"/>
<comment type="caution">
    <text evidence="2">The sequence shown here is derived from an EMBL/GenBank/DDBJ whole genome shotgun (WGS) entry which is preliminary data.</text>
</comment>
<evidence type="ECO:0000313" key="3">
    <source>
        <dbReference type="Proteomes" id="UP000029644"/>
    </source>
</evidence>
<reference evidence="2 3" key="1">
    <citation type="journal article" date="2014" name="Genome Announc.">
        <title>Draft Genome Sequences of Marine Flavobacterium Algibacter lectus Strains SS8 and NR4.</title>
        <authorList>
            <person name="Takatani N."/>
            <person name="Nakanishi M."/>
            <person name="Meirelles P."/>
            <person name="Mino S."/>
            <person name="Suda W."/>
            <person name="Oshima K."/>
            <person name="Hattori M."/>
            <person name="Ohkuma M."/>
            <person name="Hosokawa M."/>
            <person name="Miyashita K."/>
            <person name="Thompson F.L."/>
            <person name="Niwa A."/>
            <person name="Sawabe T."/>
            <person name="Sawabe T."/>
        </authorList>
    </citation>
    <scope>NUCLEOTIDE SEQUENCE [LARGE SCALE GENOMIC DNA]</scope>
    <source>
        <strain evidence="2 3">JCM 19300</strain>
    </source>
</reference>
<dbReference type="OrthoDB" id="1437217at2"/>
<keyword evidence="1" id="KW-1133">Transmembrane helix</keyword>
<name>A0A090VK75_9FLAO</name>